<keyword evidence="1" id="KW-0175">Coiled coil</keyword>
<evidence type="ECO:0000313" key="4">
    <source>
        <dbReference type="Proteomes" id="UP001057375"/>
    </source>
</evidence>
<dbReference type="Proteomes" id="UP001057375">
    <property type="component" value="Unassembled WGS sequence"/>
</dbReference>
<reference evidence="3" key="1">
    <citation type="submission" date="2022-03" db="EMBL/GenBank/DDBJ databases">
        <title>Draft genome sequence of Aduncisulcus paluster, a free-living microaerophilic Fornicata.</title>
        <authorList>
            <person name="Yuyama I."/>
            <person name="Kume K."/>
            <person name="Tamura T."/>
            <person name="Inagaki Y."/>
            <person name="Hashimoto T."/>
        </authorList>
    </citation>
    <scope>NUCLEOTIDE SEQUENCE</scope>
    <source>
        <strain evidence="3">NY0171</strain>
    </source>
</reference>
<dbReference type="EMBL" id="BQXS01011892">
    <property type="protein sequence ID" value="GKT17895.1"/>
    <property type="molecule type" value="Genomic_DNA"/>
</dbReference>
<feature type="region of interest" description="Disordered" evidence="2">
    <location>
        <begin position="390"/>
        <end position="490"/>
    </location>
</feature>
<comment type="caution">
    <text evidence="3">The sequence shown here is derived from an EMBL/GenBank/DDBJ whole genome shotgun (WGS) entry which is preliminary data.</text>
</comment>
<feature type="compositionally biased region" description="Low complexity" evidence="2">
    <location>
        <begin position="576"/>
        <end position="590"/>
    </location>
</feature>
<feature type="compositionally biased region" description="Basic and acidic residues" evidence="2">
    <location>
        <begin position="850"/>
        <end position="870"/>
    </location>
</feature>
<feature type="coiled-coil region" evidence="1">
    <location>
        <begin position="630"/>
        <end position="739"/>
    </location>
</feature>
<organism evidence="3 4">
    <name type="scientific">Aduncisulcus paluster</name>
    <dbReference type="NCBI Taxonomy" id="2918883"/>
    <lineage>
        <taxon>Eukaryota</taxon>
        <taxon>Metamonada</taxon>
        <taxon>Carpediemonas-like organisms</taxon>
        <taxon>Aduncisulcus</taxon>
    </lineage>
</organism>
<gene>
    <name evidence="3" type="ORF">ADUPG1_011196</name>
</gene>
<accession>A0ABQ5JXC6</accession>
<evidence type="ECO:0000256" key="1">
    <source>
        <dbReference type="SAM" id="Coils"/>
    </source>
</evidence>
<feature type="region of interest" description="Disordered" evidence="2">
    <location>
        <begin position="777"/>
        <end position="870"/>
    </location>
</feature>
<feature type="compositionally biased region" description="Polar residues" evidence="2">
    <location>
        <begin position="512"/>
        <end position="522"/>
    </location>
</feature>
<feature type="compositionally biased region" description="Basic and acidic residues" evidence="2">
    <location>
        <begin position="777"/>
        <end position="838"/>
    </location>
</feature>
<evidence type="ECO:0000313" key="3">
    <source>
        <dbReference type="EMBL" id="GKT17895.1"/>
    </source>
</evidence>
<feature type="compositionally biased region" description="Basic residues" evidence="2">
    <location>
        <begin position="448"/>
        <end position="457"/>
    </location>
</feature>
<feature type="compositionally biased region" description="Basic and acidic residues" evidence="2">
    <location>
        <begin position="474"/>
        <end position="490"/>
    </location>
</feature>
<name>A0ABQ5JXC6_9EUKA</name>
<keyword evidence="4" id="KW-1185">Reference proteome</keyword>
<protein>
    <submittedName>
        <fullName evidence="3">Uncharacterized protein</fullName>
    </submittedName>
</protein>
<proteinExistence type="predicted"/>
<feature type="compositionally biased region" description="Polar residues" evidence="2">
    <location>
        <begin position="431"/>
        <end position="447"/>
    </location>
</feature>
<feature type="compositionally biased region" description="Polar residues" evidence="2">
    <location>
        <begin position="591"/>
        <end position="600"/>
    </location>
</feature>
<feature type="compositionally biased region" description="Basic and acidic residues" evidence="2">
    <location>
        <begin position="416"/>
        <end position="425"/>
    </location>
</feature>
<sequence>MKLIFCASNDTVRCIDGRVELSKSQKKVSILRKTDKKSYDTDVLCKNQDFTAYDIYSNFVAPAITHVCMGEKFNVLLSAPSSSLFHKLVFSQDDSLLISALNDVFHILGANESSMVDHSVYLSATLLIPKKSVLKEEIIDIIAYINEVMPPSTSSSRHYPFPNKQAGALSPSSRPNLISTPTRGVCIRNTMSQRINDIYEVSTLQNRIFSAIPGILASMPPSGGSKPSLSDCHLVFNVEVCATSPDSGFSLSSAKRLTKVDIPTSQARIGVFRIITMAQTSSQIFSSSIRSLYEGGVSSASSIVSSKDRGMSFSYSPASPTPFLPRMSRMAQLLPSNNPLIFFLGCTRESVCTSIGECLKMRQTRGGVEEEENAIFSTISPYVPPLFSSTTSHASGGSDRKISGHSSSMVGKSRSMAKEKNRNADSLRMSHLSTIEPQTQTTGGTSSHIRHSHHQGKPYHTYPHSSSSSSQSSLRHDLSESRLESDIKQGAKRDIEREVWFTEEAKQHRGYAQSTSTASTGKKYQKKSNHLSPSMGVHGGRSGTQSRPQGRGIDGTSTGGFRSSAQGTINAKGITSSSSSSGAFLPRSSSTPSQLMTSASVQSMSQSKIKNLQKQLQKRTAELIVTSDENKQLKRRLESVLADFTALEEKQKGTVWLVKKMERDKKKDQESLLKEREVRKQEKERDAEILEKLEQTCKHHASQLQIVKRQHVQKQHQIIEQLRLESEEKERKIHEAHQIVLEEHRQPLHPLPTPTPMPIAKMCSFSQVSPERLRIEEEVRERECREDERQKARKREEERKRSEEILREEERKREEEKMLQTLKQREKEAEERDAERSDFLSVNQALRAALENERQQRKESEGREAELRKDLLKKSNEYDSVFKRNKVLISTISELRKQLKETTETLNALGRAKE</sequence>
<feature type="compositionally biased region" description="Polar residues" evidence="2">
    <location>
        <begin position="555"/>
        <end position="575"/>
    </location>
</feature>
<feature type="region of interest" description="Disordered" evidence="2">
    <location>
        <begin position="505"/>
        <end position="600"/>
    </location>
</feature>
<evidence type="ECO:0000256" key="2">
    <source>
        <dbReference type="SAM" id="MobiDB-lite"/>
    </source>
</evidence>